<dbReference type="PROSITE" id="PS50848">
    <property type="entry name" value="START"/>
    <property type="match status" value="1"/>
</dbReference>
<dbReference type="GO" id="GO:0008289">
    <property type="term" value="F:lipid binding"/>
    <property type="evidence" value="ECO:0007669"/>
    <property type="project" value="InterPro"/>
</dbReference>
<keyword evidence="5" id="KW-1185">Reference proteome</keyword>
<evidence type="ECO:0000313" key="5">
    <source>
        <dbReference type="Proteomes" id="UP001445335"/>
    </source>
</evidence>
<gene>
    <name evidence="4" type="ORF">WJX81_000907</name>
</gene>
<evidence type="ECO:0000256" key="2">
    <source>
        <dbReference type="SAM" id="Phobius"/>
    </source>
</evidence>
<feature type="transmembrane region" description="Helical" evidence="2">
    <location>
        <begin position="55"/>
        <end position="78"/>
    </location>
</feature>
<dbReference type="Pfam" id="PF01852">
    <property type="entry name" value="START"/>
    <property type="match status" value="1"/>
</dbReference>
<keyword evidence="2" id="KW-1133">Transmembrane helix</keyword>
<dbReference type="SUPFAM" id="SSF55961">
    <property type="entry name" value="Bet v1-like"/>
    <property type="match status" value="1"/>
</dbReference>
<name>A0AAW1RMV6_9CHLO</name>
<feature type="region of interest" description="Disordered" evidence="1">
    <location>
        <begin position="362"/>
        <end position="425"/>
    </location>
</feature>
<evidence type="ECO:0000256" key="1">
    <source>
        <dbReference type="SAM" id="MobiDB-lite"/>
    </source>
</evidence>
<dbReference type="PANTHER" id="PTHR19308:SF39">
    <property type="entry name" value="PHOSPHATIDYLCHOLINE TRANSFER PROTEIN"/>
    <property type="match status" value="1"/>
</dbReference>
<evidence type="ECO:0000313" key="4">
    <source>
        <dbReference type="EMBL" id="KAK9834973.1"/>
    </source>
</evidence>
<comment type="caution">
    <text evidence="4">The sequence shown here is derived from an EMBL/GenBank/DDBJ whole genome shotgun (WGS) entry which is preliminary data.</text>
</comment>
<dbReference type="InterPro" id="IPR051213">
    <property type="entry name" value="START_lipid_transfer"/>
</dbReference>
<proteinExistence type="predicted"/>
<protein>
    <recommendedName>
        <fullName evidence="3">START domain-containing protein</fullName>
    </recommendedName>
</protein>
<organism evidence="4 5">
    <name type="scientific">Elliptochloris bilobata</name>
    <dbReference type="NCBI Taxonomy" id="381761"/>
    <lineage>
        <taxon>Eukaryota</taxon>
        <taxon>Viridiplantae</taxon>
        <taxon>Chlorophyta</taxon>
        <taxon>core chlorophytes</taxon>
        <taxon>Trebouxiophyceae</taxon>
        <taxon>Trebouxiophyceae incertae sedis</taxon>
        <taxon>Elliptochloris clade</taxon>
        <taxon>Elliptochloris</taxon>
    </lineage>
</organism>
<dbReference type="PANTHER" id="PTHR19308">
    <property type="entry name" value="PHOSPHATIDYLCHOLINE TRANSFER PROTEIN"/>
    <property type="match status" value="1"/>
</dbReference>
<keyword evidence="2" id="KW-0812">Transmembrane</keyword>
<dbReference type="AlphaFoldDB" id="A0AAW1RMV6"/>
<dbReference type="Gene3D" id="3.30.530.20">
    <property type="match status" value="1"/>
</dbReference>
<evidence type="ECO:0000259" key="3">
    <source>
        <dbReference type="PROSITE" id="PS50848"/>
    </source>
</evidence>
<dbReference type="Proteomes" id="UP001445335">
    <property type="component" value="Unassembled WGS sequence"/>
</dbReference>
<dbReference type="GO" id="GO:0005737">
    <property type="term" value="C:cytoplasm"/>
    <property type="evidence" value="ECO:0007669"/>
    <property type="project" value="UniProtKB-ARBA"/>
</dbReference>
<dbReference type="EMBL" id="JALJOU010000030">
    <property type="protein sequence ID" value="KAK9834973.1"/>
    <property type="molecule type" value="Genomic_DNA"/>
</dbReference>
<feature type="domain" description="START" evidence="3">
    <location>
        <begin position="162"/>
        <end position="353"/>
    </location>
</feature>
<dbReference type="InterPro" id="IPR002913">
    <property type="entry name" value="START_lipid-bd_dom"/>
</dbReference>
<dbReference type="InterPro" id="IPR023393">
    <property type="entry name" value="START-like_dom_sf"/>
</dbReference>
<feature type="transmembrane region" description="Helical" evidence="2">
    <location>
        <begin position="20"/>
        <end position="43"/>
    </location>
</feature>
<sequence length="454" mass="50037">MGSAGPKWTHAGEPTANVDAVVSAVVAALTLWLLGAVVGLMLPRPKFLTTARWDWAFSSPVGLVVGRLALLTQGAFMIREIWFYFTSPGTFHALARAMWTWLCGGGWRLRLATRRPTRKLRKKGSGERDGGGDIDWYVTEEDLEVFKHRIECDGVVPGAGSWEAMMSKDFGGFTYEAWRRSLRGNKTEYKSVTVANDATAEEFMDFYLDDPTRPKWDSMISETEVLENGDGKHRCQVVRWMRTFPFSFISKREYVIARRMWRGSDGALYGITKAIEHPRAPVARGIVRMDVYYSMWRSRTIPSPDGSGRPACETVLLHHEGFKIPENLARFAVRHGMSGFVKKMGPEVVTFVAERRKRVGPFQTDPDAFGANATPNPPAARCDSAASLVSLAGSEASATDTDSASEAAPVPSRRRRGGGARGPLRRAQQLSLALVATTLAVALSRSGSSRKLAS</sequence>
<reference evidence="4 5" key="1">
    <citation type="journal article" date="2024" name="Nat. Commun.">
        <title>Phylogenomics reveals the evolutionary origins of lichenization in chlorophyte algae.</title>
        <authorList>
            <person name="Puginier C."/>
            <person name="Libourel C."/>
            <person name="Otte J."/>
            <person name="Skaloud P."/>
            <person name="Haon M."/>
            <person name="Grisel S."/>
            <person name="Petersen M."/>
            <person name="Berrin J.G."/>
            <person name="Delaux P.M."/>
            <person name="Dal Grande F."/>
            <person name="Keller J."/>
        </authorList>
    </citation>
    <scope>NUCLEOTIDE SEQUENCE [LARGE SCALE GENOMIC DNA]</scope>
    <source>
        <strain evidence="4 5">SAG 245.80</strain>
    </source>
</reference>
<feature type="compositionally biased region" description="Low complexity" evidence="1">
    <location>
        <begin position="394"/>
        <end position="411"/>
    </location>
</feature>
<keyword evidence="2" id="KW-0472">Membrane</keyword>
<accession>A0AAW1RMV6</accession>